<feature type="DNA-binding region" description="H-T-H motif" evidence="4">
    <location>
        <begin position="37"/>
        <end position="56"/>
    </location>
</feature>
<dbReference type="RefSeq" id="WP_044485524.1">
    <property type="nucleotide sequence ID" value="NZ_KK328284.1"/>
</dbReference>
<dbReference type="EMBL" id="JLXW01000008">
    <property type="protein sequence ID" value="KBZ61927.1"/>
    <property type="molecule type" value="Genomic_DNA"/>
</dbReference>
<dbReference type="GO" id="GO:0000976">
    <property type="term" value="F:transcription cis-regulatory region binding"/>
    <property type="evidence" value="ECO:0007669"/>
    <property type="project" value="TreeGrafter"/>
</dbReference>
<dbReference type="GO" id="GO:0003700">
    <property type="term" value="F:DNA-binding transcription factor activity"/>
    <property type="evidence" value="ECO:0007669"/>
    <property type="project" value="TreeGrafter"/>
</dbReference>
<dbReference type="Pfam" id="PF00440">
    <property type="entry name" value="TetR_N"/>
    <property type="match status" value="1"/>
</dbReference>
<reference evidence="6 7" key="1">
    <citation type="submission" date="2014-04" db="EMBL/GenBank/DDBJ databases">
        <title>The Genome Sequence of Mycobacterium tuberculosis TKK-01-0051.</title>
        <authorList>
            <consortium name="The Broad Institute Genomics Platform"/>
            <consortium name="The Broad Institute Genome Sequencing Center for Infectious Disease"/>
            <person name="Earl A.M."/>
            <person name="Cohen K."/>
            <person name="Pym A."/>
            <person name="Bishai W."/>
            <person name="Maharaj K."/>
            <person name="Desjardins C."/>
            <person name="Abeel T."/>
            <person name="Young S."/>
            <person name="Zeng Q."/>
            <person name="Gargeya S."/>
            <person name="Abouelleil A."/>
            <person name="Alvarado L."/>
            <person name="Chapman S.B."/>
            <person name="Gainer-Dewar J."/>
            <person name="Goldberg J."/>
            <person name="Griggs A."/>
            <person name="Gujja S."/>
            <person name="Hansen M."/>
            <person name="Howarth C."/>
            <person name="Imamovic A."/>
            <person name="Larimer J."/>
            <person name="Murphy C."/>
            <person name="Naylor J."/>
            <person name="Pearson M."/>
            <person name="Poon T.W."/>
            <person name="Priest M."/>
            <person name="Roberts A."/>
            <person name="Saif S."/>
            <person name="Shea T."/>
            <person name="Sykes S."/>
            <person name="Wortman J."/>
            <person name="Nusbaum C."/>
            <person name="Birren B."/>
        </authorList>
    </citation>
    <scope>NUCLEOTIDE SEQUENCE [LARGE SCALE GENOMIC DNA]</scope>
    <source>
        <strain evidence="6 7">TKK-01-0051</strain>
    </source>
</reference>
<dbReference type="PATRIC" id="fig|1324261.3.peg.2865"/>
<evidence type="ECO:0000313" key="7">
    <source>
        <dbReference type="Proteomes" id="UP000025947"/>
    </source>
</evidence>
<feature type="domain" description="HTH tetR-type" evidence="5">
    <location>
        <begin position="15"/>
        <end position="74"/>
    </location>
</feature>
<evidence type="ECO:0000313" key="6">
    <source>
        <dbReference type="EMBL" id="KBZ61927.1"/>
    </source>
</evidence>
<dbReference type="PANTHER" id="PTHR30055">
    <property type="entry name" value="HTH-TYPE TRANSCRIPTIONAL REGULATOR RUTR"/>
    <property type="match status" value="1"/>
</dbReference>
<gene>
    <name evidence="6" type="ORF">K875_02846</name>
</gene>
<dbReference type="PRINTS" id="PR00455">
    <property type="entry name" value="HTHTETR"/>
</dbReference>
<dbReference type="InterPro" id="IPR009057">
    <property type="entry name" value="Homeodomain-like_sf"/>
</dbReference>
<evidence type="ECO:0000256" key="2">
    <source>
        <dbReference type="ARBA" id="ARBA00023125"/>
    </source>
</evidence>
<keyword evidence="1" id="KW-0805">Transcription regulation</keyword>
<organism evidence="6 7">
    <name type="scientific">Mycobacterium [tuberculosis] TKK-01-0051</name>
    <dbReference type="NCBI Taxonomy" id="1324261"/>
    <lineage>
        <taxon>Bacteria</taxon>
        <taxon>Bacillati</taxon>
        <taxon>Actinomycetota</taxon>
        <taxon>Actinomycetes</taxon>
        <taxon>Mycobacteriales</taxon>
        <taxon>Mycobacteriaceae</taxon>
        <taxon>Mycobacterium</taxon>
        <taxon>Mycobacterium avium complex (MAC)</taxon>
    </lineage>
</organism>
<dbReference type="InterPro" id="IPR001647">
    <property type="entry name" value="HTH_TetR"/>
</dbReference>
<dbReference type="PANTHER" id="PTHR30055:SF234">
    <property type="entry name" value="HTH-TYPE TRANSCRIPTIONAL REGULATOR BETI"/>
    <property type="match status" value="1"/>
</dbReference>
<keyword evidence="2 4" id="KW-0238">DNA-binding</keyword>
<dbReference type="SUPFAM" id="SSF46689">
    <property type="entry name" value="Homeodomain-like"/>
    <property type="match status" value="1"/>
</dbReference>
<dbReference type="Proteomes" id="UP000025947">
    <property type="component" value="Unassembled WGS sequence"/>
</dbReference>
<evidence type="ECO:0000256" key="3">
    <source>
        <dbReference type="ARBA" id="ARBA00023163"/>
    </source>
</evidence>
<dbReference type="PROSITE" id="PS50977">
    <property type="entry name" value="HTH_TETR_2"/>
    <property type="match status" value="1"/>
</dbReference>
<keyword evidence="3" id="KW-0804">Transcription</keyword>
<sequence>MRSHGWAGNTPASDAEAIERILDAADRIIDERGSAMRIADVARALGVTRQTVYRYFPGTQALLVASAMRSADGFLDRMAAHLDGVTDPVVAITEGMAFAVEELAADNQVEFVLSQRHRGAQKVSIISDTALAFGRSMLHRYDIDWEQYGFDEAGLDELNEFSLRVLHSFLTDPGRPPRSGADLRRYLTRWIGPAIAYPQLARAMDALGAAEPPRTRRRSSKAS</sequence>
<keyword evidence="7" id="KW-1185">Reference proteome</keyword>
<accession>A0A051TY85</accession>
<name>A0A051TY85_9MYCO</name>
<dbReference type="Gene3D" id="1.10.357.10">
    <property type="entry name" value="Tetracycline Repressor, domain 2"/>
    <property type="match status" value="1"/>
</dbReference>
<evidence type="ECO:0000259" key="5">
    <source>
        <dbReference type="PROSITE" id="PS50977"/>
    </source>
</evidence>
<dbReference type="InterPro" id="IPR050109">
    <property type="entry name" value="HTH-type_TetR-like_transc_reg"/>
</dbReference>
<evidence type="ECO:0000256" key="4">
    <source>
        <dbReference type="PROSITE-ProRule" id="PRU00335"/>
    </source>
</evidence>
<proteinExistence type="predicted"/>
<dbReference type="HOGENOM" id="CLU_069356_39_4_11"/>
<protein>
    <recommendedName>
        <fullName evidence="5">HTH tetR-type domain-containing protein</fullName>
    </recommendedName>
</protein>
<comment type="caution">
    <text evidence="6">The sequence shown here is derived from an EMBL/GenBank/DDBJ whole genome shotgun (WGS) entry which is preliminary data.</text>
</comment>
<evidence type="ECO:0000256" key="1">
    <source>
        <dbReference type="ARBA" id="ARBA00023015"/>
    </source>
</evidence>
<dbReference type="AlphaFoldDB" id="A0A051TY85"/>